<gene>
    <name evidence="2" type="ordered locus">NFA_28900</name>
</gene>
<dbReference type="Gene3D" id="3.40.630.30">
    <property type="match status" value="1"/>
</dbReference>
<proteinExistence type="predicted"/>
<feature type="domain" description="N-acetyltransferase" evidence="1">
    <location>
        <begin position="20"/>
        <end position="170"/>
    </location>
</feature>
<dbReference type="KEGG" id="nfa:NFA_28900"/>
<dbReference type="InterPro" id="IPR000182">
    <property type="entry name" value="GNAT_dom"/>
</dbReference>
<accession>Q5YVQ4</accession>
<protein>
    <submittedName>
        <fullName evidence="2">Putative acetyltransferase</fullName>
    </submittedName>
</protein>
<dbReference type="SUPFAM" id="SSF55729">
    <property type="entry name" value="Acyl-CoA N-acyltransferases (Nat)"/>
    <property type="match status" value="1"/>
</dbReference>
<keyword evidence="3" id="KW-1185">Reference proteome</keyword>
<evidence type="ECO:0000259" key="1">
    <source>
        <dbReference type="PROSITE" id="PS51186"/>
    </source>
</evidence>
<name>Q5YVQ4_NOCFA</name>
<dbReference type="InterPro" id="IPR051531">
    <property type="entry name" value="N-acetyltransferase"/>
</dbReference>
<dbReference type="eggNOG" id="COG1670">
    <property type="taxonomic scope" value="Bacteria"/>
</dbReference>
<dbReference type="InterPro" id="IPR016181">
    <property type="entry name" value="Acyl_CoA_acyltransferase"/>
</dbReference>
<dbReference type="Proteomes" id="UP000006820">
    <property type="component" value="Chromosome"/>
</dbReference>
<dbReference type="PANTHER" id="PTHR43792:SF13">
    <property type="entry name" value="ACETYLTRANSFERASE"/>
    <property type="match status" value="1"/>
</dbReference>
<dbReference type="Pfam" id="PF13302">
    <property type="entry name" value="Acetyltransf_3"/>
    <property type="match status" value="1"/>
</dbReference>
<reference evidence="2 3" key="1">
    <citation type="journal article" date="2004" name="Proc. Natl. Acad. Sci. U.S.A.">
        <title>The complete genomic sequence of Nocardia farcinica IFM 10152.</title>
        <authorList>
            <person name="Ishikawa J."/>
            <person name="Yamashita A."/>
            <person name="Mikami Y."/>
            <person name="Hoshino Y."/>
            <person name="Kurita H."/>
            <person name="Hotta K."/>
            <person name="Shiba T."/>
            <person name="Hattori M."/>
        </authorList>
    </citation>
    <scope>NUCLEOTIDE SEQUENCE [LARGE SCALE GENOMIC DNA]</scope>
    <source>
        <strain evidence="2 3">IFM 10152</strain>
    </source>
</reference>
<sequence>MGVRMAEIREGTVVVPVTLEHARLLDSPADFEQRFGLALVEGYLAFPEAVAQTLETLRAGTAPQWYSHLIVDTATARVVGLGGFTGPPRDGVVEIGYSVAPSERGRGHATAAARAWIEAARERGVRTVIAHTLAQENPSTAVLRRCGFAQTGETMDPDEGPVWRWELDLTR</sequence>
<dbReference type="HOGENOM" id="CLU_013985_28_0_11"/>
<dbReference type="AlphaFoldDB" id="Q5YVQ4"/>
<evidence type="ECO:0000313" key="2">
    <source>
        <dbReference type="EMBL" id="BAD57737.1"/>
    </source>
</evidence>
<dbReference type="PROSITE" id="PS51186">
    <property type="entry name" value="GNAT"/>
    <property type="match status" value="1"/>
</dbReference>
<dbReference type="STRING" id="247156.NFA_28900"/>
<organism evidence="2 3">
    <name type="scientific">Nocardia farcinica (strain IFM 10152)</name>
    <dbReference type="NCBI Taxonomy" id="247156"/>
    <lineage>
        <taxon>Bacteria</taxon>
        <taxon>Bacillati</taxon>
        <taxon>Actinomycetota</taxon>
        <taxon>Actinomycetes</taxon>
        <taxon>Mycobacteriales</taxon>
        <taxon>Nocardiaceae</taxon>
        <taxon>Nocardia</taxon>
    </lineage>
</organism>
<dbReference type="GO" id="GO:0016747">
    <property type="term" value="F:acyltransferase activity, transferring groups other than amino-acyl groups"/>
    <property type="evidence" value="ECO:0007669"/>
    <property type="project" value="InterPro"/>
</dbReference>
<dbReference type="PANTHER" id="PTHR43792">
    <property type="entry name" value="GNAT FAMILY, PUTATIVE (AFU_ORTHOLOGUE AFUA_3G00765)-RELATED-RELATED"/>
    <property type="match status" value="1"/>
</dbReference>
<evidence type="ECO:0000313" key="3">
    <source>
        <dbReference type="Proteomes" id="UP000006820"/>
    </source>
</evidence>
<keyword evidence="2" id="KW-0808">Transferase</keyword>
<dbReference type="EMBL" id="AP006618">
    <property type="protein sequence ID" value="BAD57737.1"/>
    <property type="molecule type" value="Genomic_DNA"/>
</dbReference>